<protein>
    <submittedName>
        <fullName evidence="8">Acetyl-CoA acetyltransferase</fullName>
    </submittedName>
</protein>
<evidence type="ECO:0000256" key="2">
    <source>
        <dbReference type="ARBA" id="ARBA00022679"/>
    </source>
</evidence>
<dbReference type="PROSITE" id="PS00737">
    <property type="entry name" value="THIOLASE_2"/>
    <property type="match status" value="1"/>
</dbReference>
<dbReference type="AlphaFoldDB" id="A0A917PDR9"/>
<keyword evidence="9" id="KW-1185">Reference proteome</keyword>
<evidence type="ECO:0000259" key="7">
    <source>
        <dbReference type="Pfam" id="PF02803"/>
    </source>
</evidence>
<dbReference type="Proteomes" id="UP000635726">
    <property type="component" value="Unassembled WGS sequence"/>
</dbReference>
<dbReference type="EMBL" id="BMOE01000004">
    <property type="protein sequence ID" value="GGJ72253.1"/>
    <property type="molecule type" value="Genomic_DNA"/>
</dbReference>
<dbReference type="PANTHER" id="PTHR18919">
    <property type="entry name" value="ACETYL-COA C-ACYLTRANSFERASE"/>
    <property type="match status" value="1"/>
</dbReference>
<dbReference type="Pfam" id="PF00108">
    <property type="entry name" value="Thiolase_N"/>
    <property type="match status" value="1"/>
</dbReference>
<dbReference type="InterPro" id="IPR020613">
    <property type="entry name" value="Thiolase_CS"/>
</dbReference>
<dbReference type="InterPro" id="IPR020615">
    <property type="entry name" value="Thiolase_acyl_enz_int_AS"/>
</dbReference>
<proteinExistence type="inferred from homology"/>
<accession>A0A917PDR9</accession>
<keyword evidence="2 5" id="KW-0808">Transferase</keyword>
<dbReference type="Pfam" id="PF02803">
    <property type="entry name" value="Thiolase_C"/>
    <property type="match status" value="1"/>
</dbReference>
<dbReference type="GO" id="GO:0003988">
    <property type="term" value="F:acetyl-CoA C-acyltransferase activity"/>
    <property type="evidence" value="ECO:0007669"/>
    <property type="project" value="UniProtKB-ARBA"/>
</dbReference>
<dbReference type="FunFam" id="3.40.47.10:FF:000010">
    <property type="entry name" value="Acetyl-CoA acetyltransferase (Thiolase)"/>
    <property type="match status" value="1"/>
</dbReference>
<evidence type="ECO:0000259" key="6">
    <source>
        <dbReference type="Pfam" id="PF00108"/>
    </source>
</evidence>
<keyword evidence="3 5" id="KW-0012">Acyltransferase</keyword>
<feature type="domain" description="Thiolase C-terminal" evidence="7">
    <location>
        <begin position="270"/>
        <end position="390"/>
    </location>
</feature>
<dbReference type="CDD" id="cd00751">
    <property type="entry name" value="thiolase"/>
    <property type="match status" value="1"/>
</dbReference>
<evidence type="ECO:0000256" key="1">
    <source>
        <dbReference type="ARBA" id="ARBA00010982"/>
    </source>
</evidence>
<dbReference type="SUPFAM" id="SSF53901">
    <property type="entry name" value="Thiolase-like"/>
    <property type="match status" value="2"/>
</dbReference>
<dbReference type="InterPro" id="IPR020617">
    <property type="entry name" value="Thiolase_C"/>
</dbReference>
<dbReference type="InterPro" id="IPR020616">
    <property type="entry name" value="Thiolase_N"/>
</dbReference>
<gene>
    <name evidence="8" type="ORF">GCM10008939_15790</name>
</gene>
<comment type="caution">
    <text evidence="8">The sequence shown here is derived from an EMBL/GenBank/DDBJ whole genome shotgun (WGS) entry which is preliminary data.</text>
</comment>
<dbReference type="NCBIfam" id="TIGR01930">
    <property type="entry name" value="AcCoA-C-Actrans"/>
    <property type="match status" value="1"/>
</dbReference>
<dbReference type="InterPro" id="IPR016039">
    <property type="entry name" value="Thiolase-like"/>
</dbReference>
<feature type="active site" description="Proton acceptor" evidence="4">
    <location>
        <position position="378"/>
    </location>
</feature>
<feature type="domain" description="Thiolase N-terminal" evidence="6">
    <location>
        <begin position="4"/>
        <end position="261"/>
    </location>
</feature>
<dbReference type="PROSITE" id="PS00098">
    <property type="entry name" value="THIOLASE_1"/>
    <property type="match status" value="1"/>
</dbReference>
<organism evidence="8 9">
    <name type="scientific">Deinococcus aquiradiocola</name>
    <dbReference type="NCBI Taxonomy" id="393059"/>
    <lineage>
        <taxon>Bacteria</taxon>
        <taxon>Thermotogati</taxon>
        <taxon>Deinococcota</taxon>
        <taxon>Deinococci</taxon>
        <taxon>Deinococcales</taxon>
        <taxon>Deinococcaceae</taxon>
        <taxon>Deinococcus</taxon>
    </lineage>
</organism>
<evidence type="ECO:0000256" key="4">
    <source>
        <dbReference type="PIRSR" id="PIRSR000429-1"/>
    </source>
</evidence>
<feature type="active site" description="Proton acceptor" evidence="4">
    <location>
        <position position="348"/>
    </location>
</feature>
<feature type="active site" description="Acyl-thioester intermediate" evidence="4">
    <location>
        <position position="89"/>
    </location>
</feature>
<name>A0A917PDR9_9DEIO</name>
<dbReference type="RefSeq" id="WP_188962014.1">
    <property type="nucleotide sequence ID" value="NZ_BMOE01000004.1"/>
</dbReference>
<sequence length="393" mass="40342">MNSIVIVAARRTPIGSYLGALKDVTAVDLGVTAARAVLDALPTELHGDIADVLVGNVLQAGQGMNPARQIAVKAGLPEHVPGMTLNRVCGSGLQAVISAAQALRAGEGQLYLAGGTESMSGAAYLLPGARQGYRMGHQTVQDSMILDGLTDAFHGYHMGVTAENVAAQWNVTREEQDAFALLSQQRAAAAIQSGAFRDELVQVIVPGRKGDTVVDTDEHPRPTTPESLARLRPAFKKDGTVTAGNASGLNDGAAMLLVTTREYAAANGLQVLAELVSSAAIGVDPAVMGIGPARAVPIALQRAGLSTADIDLFELNEAFAAQSLAVVRDLNVDPERVNVTGGAVALGHPIGASGARVLTTLVHGLRREGKAHGVASLCIGGGMGIAVVVRAEA</sequence>
<evidence type="ECO:0000313" key="8">
    <source>
        <dbReference type="EMBL" id="GGJ72253.1"/>
    </source>
</evidence>
<evidence type="ECO:0000256" key="5">
    <source>
        <dbReference type="RuleBase" id="RU003557"/>
    </source>
</evidence>
<dbReference type="InterPro" id="IPR020610">
    <property type="entry name" value="Thiolase_AS"/>
</dbReference>
<dbReference type="InterPro" id="IPR002155">
    <property type="entry name" value="Thiolase"/>
</dbReference>
<dbReference type="PANTHER" id="PTHR18919:SF107">
    <property type="entry name" value="ACETYL-COA ACETYLTRANSFERASE, CYTOSOLIC"/>
    <property type="match status" value="1"/>
</dbReference>
<evidence type="ECO:0000313" key="9">
    <source>
        <dbReference type="Proteomes" id="UP000635726"/>
    </source>
</evidence>
<reference evidence="8" key="2">
    <citation type="submission" date="2020-09" db="EMBL/GenBank/DDBJ databases">
        <authorList>
            <person name="Sun Q."/>
            <person name="Ohkuma M."/>
        </authorList>
    </citation>
    <scope>NUCLEOTIDE SEQUENCE</scope>
    <source>
        <strain evidence="8">JCM 14371</strain>
    </source>
</reference>
<reference evidence="8" key="1">
    <citation type="journal article" date="2014" name="Int. J. Syst. Evol. Microbiol.">
        <title>Complete genome sequence of Corynebacterium casei LMG S-19264T (=DSM 44701T), isolated from a smear-ripened cheese.</title>
        <authorList>
            <consortium name="US DOE Joint Genome Institute (JGI-PGF)"/>
            <person name="Walter F."/>
            <person name="Albersmeier A."/>
            <person name="Kalinowski J."/>
            <person name="Ruckert C."/>
        </authorList>
    </citation>
    <scope>NUCLEOTIDE SEQUENCE</scope>
    <source>
        <strain evidence="8">JCM 14371</strain>
    </source>
</reference>
<evidence type="ECO:0000256" key="3">
    <source>
        <dbReference type="ARBA" id="ARBA00023315"/>
    </source>
</evidence>
<dbReference type="PROSITE" id="PS00099">
    <property type="entry name" value="THIOLASE_3"/>
    <property type="match status" value="1"/>
</dbReference>
<dbReference type="Gene3D" id="3.40.47.10">
    <property type="match status" value="2"/>
</dbReference>
<comment type="similarity">
    <text evidence="1 5">Belongs to the thiolase-like superfamily. Thiolase family.</text>
</comment>
<dbReference type="PIRSF" id="PIRSF000429">
    <property type="entry name" value="Ac-CoA_Ac_transf"/>
    <property type="match status" value="1"/>
</dbReference>